<dbReference type="EMBL" id="MK071979">
    <property type="protein sequence ID" value="AYV75396.1"/>
    <property type="molecule type" value="Genomic_DNA"/>
</dbReference>
<organism evidence="1">
    <name type="scientific">Terrestrivirus sp</name>
    <dbReference type="NCBI Taxonomy" id="2487775"/>
    <lineage>
        <taxon>Viruses</taxon>
        <taxon>Varidnaviria</taxon>
        <taxon>Bamfordvirae</taxon>
        <taxon>Nucleocytoviricota</taxon>
        <taxon>Megaviricetes</taxon>
        <taxon>Imitervirales</taxon>
        <taxon>Mimiviridae</taxon>
        <taxon>Klosneuvirinae</taxon>
    </lineage>
</organism>
<accession>A0A3G4ZKM7</accession>
<gene>
    <name evidence="1" type="ORF">Terrestrivirus1_270</name>
</gene>
<evidence type="ECO:0000313" key="1">
    <source>
        <dbReference type="EMBL" id="AYV75396.1"/>
    </source>
</evidence>
<protein>
    <submittedName>
        <fullName evidence="1">Uncharacterized protein</fullName>
    </submittedName>
</protein>
<reference evidence="1" key="1">
    <citation type="submission" date="2018-10" db="EMBL/GenBank/DDBJ databases">
        <title>Hidden diversity of soil giant viruses.</title>
        <authorList>
            <person name="Schulz F."/>
            <person name="Alteio L."/>
            <person name="Goudeau D."/>
            <person name="Ryan E.M."/>
            <person name="Malmstrom R.R."/>
            <person name="Blanchard J."/>
            <person name="Woyke T."/>
        </authorList>
    </citation>
    <scope>NUCLEOTIDE SEQUENCE</scope>
    <source>
        <strain evidence="1">TEV1</strain>
    </source>
</reference>
<name>A0A3G4ZKM7_9VIRU</name>
<proteinExistence type="predicted"/>
<sequence>MNTTTTLVLIAAAAALQESKDRESKSQSYGSDNNYTNEFVYNSSADYKKSDYEHEKNRLTEWLKSPIVCDKCDKLFIPESCMVRKIRDGLFKSCVWDSTTTFTASDSSSYYNLIIDDAMQIPDFFSKKKSTVTHAANGLCHKCFKKDKKECIVQ</sequence>